<dbReference type="GO" id="GO:0006281">
    <property type="term" value="P:DNA repair"/>
    <property type="evidence" value="ECO:0007669"/>
    <property type="project" value="TreeGrafter"/>
</dbReference>
<dbReference type="NCBIfam" id="TIGR01549">
    <property type="entry name" value="HAD-SF-IA-v1"/>
    <property type="match status" value="1"/>
</dbReference>
<sequence>MTEKQYGIIFDMDNTLLQSRIDFGGMKRAVFEEIVSRGLCAGDLAWQDHTASQLIELARQSGKMTKEAEGVIWEAVERFEREGMREAILEPHVLDMLTDLYDYGYLIILTNNARSAAVEALTRTGIAHYFDHIAGREQMTALKPSPSGILHVLNQYLHVPEERWTFVGDSWIDGKAAQDGGIRFFLYRGDSEEMARRGVRPHVHIRHMSELGGHVRDQEGR</sequence>
<dbReference type="InterPro" id="IPR006439">
    <property type="entry name" value="HAD-SF_hydro_IA"/>
</dbReference>
<dbReference type="Pfam" id="PF13419">
    <property type="entry name" value="HAD_2"/>
    <property type="match status" value="1"/>
</dbReference>
<dbReference type="EC" id="3.1.3.18" evidence="1"/>
<gene>
    <name evidence="1" type="primary">cbbZC</name>
    <name evidence="1" type="ORF">CB4_00508</name>
</gene>
<dbReference type="InterPro" id="IPR036412">
    <property type="entry name" value="HAD-like_sf"/>
</dbReference>
<evidence type="ECO:0000313" key="1">
    <source>
        <dbReference type="EMBL" id="BAU26381.1"/>
    </source>
</evidence>
<dbReference type="GO" id="GO:0008967">
    <property type="term" value="F:phosphoglycolate phosphatase activity"/>
    <property type="evidence" value="ECO:0007669"/>
    <property type="project" value="UniProtKB-EC"/>
</dbReference>
<proteinExistence type="predicted"/>
<dbReference type="InterPro" id="IPR041492">
    <property type="entry name" value="HAD_2"/>
</dbReference>
<dbReference type="InterPro" id="IPR050155">
    <property type="entry name" value="HAD-like_hydrolase_sf"/>
</dbReference>
<dbReference type="Proteomes" id="UP000217696">
    <property type="component" value="Chromosome"/>
</dbReference>
<name>A0A0U5B6C0_9BACL</name>
<reference evidence="1 2" key="1">
    <citation type="submission" date="2015-12" db="EMBL/GenBank/DDBJ databases">
        <title>Genome sequence of Aneurinibacillus soli.</title>
        <authorList>
            <person name="Lee J.S."/>
            <person name="Lee K.C."/>
            <person name="Kim K.K."/>
            <person name="Lee B.W."/>
        </authorList>
    </citation>
    <scope>NUCLEOTIDE SEQUENCE [LARGE SCALE GENOMIC DNA]</scope>
    <source>
        <strain evidence="1 2">CB4</strain>
    </source>
</reference>
<evidence type="ECO:0000313" key="2">
    <source>
        <dbReference type="Proteomes" id="UP000217696"/>
    </source>
</evidence>
<keyword evidence="1" id="KW-0378">Hydrolase</keyword>
<dbReference type="KEGG" id="asoc:CB4_00508"/>
<dbReference type="EMBL" id="AP017312">
    <property type="protein sequence ID" value="BAU26381.1"/>
    <property type="molecule type" value="Genomic_DNA"/>
</dbReference>
<accession>A0A0U5B6C0</accession>
<dbReference type="GO" id="GO:0005829">
    <property type="term" value="C:cytosol"/>
    <property type="evidence" value="ECO:0007669"/>
    <property type="project" value="TreeGrafter"/>
</dbReference>
<dbReference type="PANTHER" id="PTHR43434:SF1">
    <property type="entry name" value="PHOSPHOGLYCOLATE PHOSPHATASE"/>
    <property type="match status" value="1"/>
</dbReference>
<dbReference type="SUPFAM" id="SSF56784">
    <property type="entry name" value="HAD-like"/>
    <property type="match status" value="1"/>
</dbReference>
<dbReference type="AlphaFoldDB" id="A0A0U5B6C0"/>
<dbReference type="RefSeq" id="WP_258365659.1">
    <property type="nucleotide sequence ID" value="NZ_QJSZ01000014.1"/>
</dbReference>
<keyword evidence="2" id="KW-1185">Reference proteome</keyword>
<organism evidence="1 2">
    <name type="scientific">Aneurinibacillus soli</name>
    <dbReference type="NCBI Taxonomy" id="1500254"/>
    <lineage>
        <taxon>Bacteria</taxon>
        <taxon>Bacillati</taxon>
        <taxon>Bacillota</taxon>
        <taxon>Bacilli</taxon>
        <taxon>Bacillales</taxon>
        <taxon>Paenibacillaceae</taxon>
        <taxon>Aneurinibacillus group</taxon>
        <taxon>Aneurinibacillus</taxon>
    </lineage>
</organism>
<dbReference type="SFLD" id="SFLDG01129">
    <property type="entry name" value="C1.5:_HAD__Beta-PGM__Phosphata"/>
    <property type="match status" value="1"/>
</dbReference>
<protein>
    <submittedName>
        <fullName evidence="1">Phosphoglycolate phosphatase, chromosomal</fullName>
        <ecNumber evidence="1">3.1.3.18</ecNumber>
    </submittedName>
</protein>
<dbReference type="InterPro" id="IPR023214">
    <property type="entry name" value="HAD_sf"/>
</dbReference>
<dbReference type="Gene3D" id="1.10.150.730">
    <property type="match status" value="1"/>
</dbReference>
<dbReference type="SFLD" id="SFLDS00003">
    <property type="entry name" value="Haloacid_Dehalogenase"/>
    <property type="match status" value="1"/>
</dbReference>
<dbReference type="Gene3D" id="3.40.50.1000">
    <property type="entry name" value="HAD superfamily/HAD-like"/>
    <property type="match status" value="1"/>
</dbReference>
<dbReference type="PANTHER" id="PTHR43434">
    <property type="entry name" value="PHOSPHOGLYCOLATE PHOSPHATASE"/>
    <property type="match status" value="1"/>
</dbReference>